<dbReference type="InterPro" id="IPR012349">
    <property type="entry name" value="Split_barrel_FMN-bd"/>
</dbReference>
<dbReference type="SUPFAM" id="SSF50475">
    <property type="entry name" value="FMN-binding split barrel"/>
    <property type="match status" value="1"/>
</dbReference>
<dbReference type="eggNOG" id="COG3576">
    <property type="taxonomic scope" value="Bacteria"/>
</dbReference>
<keyword evidence="3" id="KW-1185">Reference proteome</keyword>
<sequence length="153" mass="17007">MIKISFFTKPKIKEVMKMAKMTERMQELFNKVHIVVLSTATSDGTPNAVPVGAKKIIDAETILISDQFFKKTLENMKTNPQASVTYWEGREGYQLKGSASIETSGPRFEETVRWIDELSTKIGAPLKSKGTIILKIEKIYDVAPGPDAGKQLA</sequence>
<dbReference type="KEGG" id="sat:SYN_02719"/>
<gene>
    <name evidence="2" type="ORF">SYN_02719</name>
</gene>
<dbReference type="AlphaFoldDB" id="Q2LRW1"/>
<evidence type="ECO:0000259" key="1">
    <source>
        <dbReference type="Pfam" id="PF01243"/>
    </source>
</evidence>
<name>Q2LRW1_SYNAS</name>
<protein>
    <submittedName>
        <fullName evidence="2">Flavin-nucleotide-binding protein structurally related to pyridoxine 5'-phosphate oxidase</fullName>
    </submittedName>
</protein>
<dbReference type="EMBL" id="CP000252">
    <property type="protein sequence ID" value="ABC76817.1"/>
    <property type="molecule type" value="Genomic_DNA"/>
</dbReference>
<dbReference type="PANTHER" id="PTHR40660:SF1">
    <property type="entry name" value="5'-PHOSPHATE OXIDASE PUTATIVE DOMAIN-CONTAINING PROTEIN-RELATED"/>
    <property type="match status" value="1"/>
</dbReference>
<dbReference type="Gene3D" id="2.30.110.10">
    <property type="entry name" value="Electron Transport, Fmn-binding Protein, Chain A"/>
    <property type="match status" value="1"/>
</dbReference>
<dbReference type="PANTHER" id="PTHR40660">
    <property type="entry name" value="5'-PHOSPHATE OXIDASE PUTATIVE DOMAIN-CONTAINING PROTEIN-RELATED"/>
    <property type="match status" value="1"/>
</dbReference>
<dbReference type="InterPro" id="IPR011576">
    <property type="entry name" value="Pyridox_Oxase_N"/>
</dbReference>
<dbReference type="InParanoid" id="Q2LRW1"/>
<accession>Q2LRW1</accession>
<organism evidence="2 3">
    <name type="scientific">Syntrophus aciditrophicus (strain SB)</name>
    <dbReference type="NCBI Taxonomy" id="56780"/>
    <lineage>
        <taxon>Bacteria</taxon>
        <taxon>Pseudomonadati</taxon>
        <taxon>Thermodesulfobacteriota</taxon>
        <taxon>Syntrophia</taxon>
        <taxon>Syntrophales</taxon>
        <taxon>Syntrophaceae</taxon>
        <taxon>Syntrophus</taxon>
    </lineage>
</organism>
<dbReference type="STRING" id="56780.SYN_02719"/>
<dbReference type="Pfam" id="PF01243">
    <property type="entry name" value="PNPOx_N"/>
    <property type="match status" value="1"/>
</dbReference>
<evidence type="ECO:0000313" key="3">
    <source>
        <dbReference type="Proteomes" id="UP000001933"/>
    </source>
</evidence>
<proteinExistence type="predicted"/>
<dbReference type="Proteomes" id="UP000001933">
    <property type="component" value="Chromosome"/>
</dbReference>
<feature type="domain" description="Pyridoxamine 5'-phosphate oxidase N-terminal" evidence="1">
    <location>
        <begin position="21"/>
        <end position="142"/>
    </location>
</feature>
<reference evidence="2 3" key="1">
    <citation type="journal article" date="2007" name="Proc. Natl. Acad. Sci. U.S.A.">
        <title>The genome of Syntrophus aciditrophicus: life at the thermodynamic limit of microbial growth.</title>
        <authorList>
            <person name="McInerney M.J."/>
            <person name="Rohlin L."/>
            <person name="Mouttaki H."/>
            <person name="Kim U."/>
            <person name="Krupp R.S."/>
            <person name="Rios-Hernandez L."/>
            <person name="Sieber J."/>
            <person name="Struchtemeyer C.G."/>
            <person name="Bhattacharyya A."/>
            <person name="Campbell J.W."/>
            <person name="Gunsalus R.P."/>
        </authorList>
    </citation>
    <scope>NUCLEOTIDE SEQUENCE [LARGE SCALE GENOMIC DNA]</scope>
    <source>
        <strain evidence="2 3">SB</strain>
    </source>
</reference>
<evidence type="ECO:0000313" key="2">
    <source>
        <dbReference type="EMBL" id="ABC76817.1"/>
    </source>
</evidence>
<dbReference type="HOGENOM" id="CLU_118461_1_0_7"/>